<keyword evidence="2" id="KW-1185">Reference proteome</keyword>
<dbReference type="PANTHER" id="PTHR11220">
    <property type="entry name" value="HEME-BINDING PROTEIN-RELATED"/>
    <property type="match status" value="1"/>
</dbReference>
<gene>
    <name evidence="4" type="primary">XB5970067</name>
    <name evidence="3" type="synonym">LOC100491404</name>
</gene>
<dbReference type="Proteomes" id="UP000008143">
    <property type="component" value="Chromosome 5"/>
</dbReference>
<dbReference type="KEGG" id="xtr:100491404"/>
<comment type="similarity">
    <text evidence="1">Belongs to the HEBP family.</text>
</comment>
<dbReference type="OrthoDB" id="6424451at2759"/>
<evidence type="ECO:0000313" key="3">
    <source>
        <dbReference type="RefSeq" id="XP_017949470.2"/>
    </source>
</evidence>
<dbReference type="InterPro" id="IPR006917">
    <property type="entry name" value="SOUL_heme-bd"/>
</dbReference>
<evidence type="ECO:0000256" key="1">
    <source>
        <dbReference type="ARBA" id="ARBA00009817"/>
    </source>
</evidence>
<dbReference type="PANTHER" id="PTHR11220:SF75">
    <property type="entry name" value="HEME-BINDING PROTEIN 2"/>
    <property type="match status" value="1"/>
</dbReference>
<evidence type="ECO:0000313" key="2">
    <source>
        <dbReference type="Proteomes" id="UP000008143"/>
    </source>
</evidence>
<dbReference type="Gene3D" id="3.20.80.10">
    <property type="entry name" value="Regulatory factor, effector binding domain"/>
    <property type="match status" value="1"/>
</dbReference>
<dbReference type="AlphaFoldDB" id="A0A8J0STW2"/>
<sequence length="264" mass="29517">YCPALTFGNKKFEPGKCYLIKCNSVPGKNLLLYLRLLVLPTYIKPKTEPSTFVCISGAKMNLRYLETMLVMFFIFGSVVEAKKPGCDCDEEKPPAFCRGISCPKYTLVEKYKDFELRAYEATRWVTTPVGLSGEGLQQGFLHLTEYLNGKNKEGIQMVMGVPVLVIIPVVRSPVNGTMMILLPTEIENPPKPTDADVLLTNFNATSVYVRSYYDFSITDSNAAKLVNAVHSQGKDFERSFYASASYHDPALVIGRHSEVWVLAK</sequence>
<dbReference type="OMA" id="YEIRTYH"/>
<reference evidence="3" key="1">
    <citation type="submission" date="2025-08" db="UniProtKB">
        <authorList>
            <consortium name="RefSeq"/>
        </authorList>
    </citation>
    <scope>IDENTIFICATION</scope>
    <source>
        <strain evidence="3">Nigerian</strain>
        <tissue evidence="3">Liver and blood</tissue>
    </source>
</reference>
<dbReference type="RefSeq" id="XP_017949470.2">
    <property type="nucleotide sequence ID" value="XM_018093981.2"/>
</dbReference>
<dbReference type="FunFam" id="3.20.80.10:FF:000015">
    <property type="entry name" value="Heme-binding protein soul2"/>
    <property type="match status" value="1"/>
</dbReference>
<protein>
    <submittedName>
        <fullName evidence="3">Heme-binding protein 2</fullName>
    </submittedName>
</protein>
<dbReference type="AGR" id="Xenbase:XB-GENE-5970068"/>
<dbReference type="InterPro" id="IPR011256">
    <property type="entry name" value="Reg_factor_effector_dom_sf"/>
</dbReference>
<dbReference type="GO" id="GO:0005737">
    <property type="term" value="C:cytoplasm"/>
    <property type="evidence" value="ECO:0000318"/>
    <property type="project" value="GO_Central"/>
</dbReference>
<dbReference type="GO" id="GO:0020037">
    <property type="term" value="F:heme binding"/>
    <property type="evidence" value="ECO:0000318"/>
    <property type="project" value="GO_Central"/>
</dbReference>
<feature type="non-terminal residue" evidence="3">
    <location>
        <position position="1"/>
    </location>
</feature>
<dbReference type="Xenbase" id="XB-GENE-5970068">
    <property type="gene designation" value="XB5970067"/>
</dbReference>
<dbReference type="Pfam" id="PF04832">
    <property type="entry name" value="SOUL"/>
    <property type="match status" value="1"/>
</dbReference>
<evidence type="ECO:0000313" key="4">
    <source>
        <dbReference type="Xenbase" id="XB-GENE-5970068"/>
    </source>
</evidence>
<proteinExistence type="inferred from homology"/>
<name>A0A8J0STW2_XENTR</name>
<accession>A0A8J0STW2</accession>
<organism evidence="2 3">
    <name type="scientific">Xenopus tropicalis</name>
    <name type="common">Western clawed frog</name>
    <name type="synonym">Silurana tropicalis</name>
    <dbReference type="NCBI Taxonomy" id="8364"/>
    <lineage>
        <taxon>Eukaryota</taxon>
        <taxon>Metazoa</taxon>
        <taxon>Chordata</taxon>
        <taxon>Craniata</taxon>
        <taxon>Vertebrata</taxon>
        <taxon>Euteleostomi</taxon>
        <taxon>Amphibia</taxon>
        <taxon>Batrachia</taxon>
        <taxon>Anura</taxon>
        <taxon>Pipoidea</taxon>
        <taxon>Pipidae</taxon>
        <taxon>Xenopodinae</taxon>
        <taxon>Xenopus</taxon>
        <taxon>Silurana</taxon>
    </lineage>
</organism>
<dbReference type="SUPFAM" id="SSF55136">
    <property type="entry name" value="Probable bacterial effector-binding domain"/>
    <property type="match status" value="1"/>
</dbReference>